<comment type="caution">
    <text evidence="1">The sequence shown here is derived from an EMBL/GenBank/DDBJ whole genome shotgun (WGS) entry which is preliminary data.</text>
</comment>
<reference evidence="1" key="1">
    <citation type="submission" date="2009-09" db="EMBL/GenBank/DDBJ databases">
        <authorList>
            <person name="Weinstock G."/>
            <person name="Sodergren E."/>
            <person name="Clifton S."/>
            <person name="Fulton L."/>
            <person name="Fulton B."/>
            <person name="Courtney L."/>
            <person name="Fronick C."/>
            <person name="Harrison M."/>
            <person name="Strong C."/>
            <person name="Farmer C."/>
            <person name="Delahaunty K."/>
            <person name="Markovic C."/>
            <person name="Hall O."/>
            <person name="Minx P."/>
            <person name="Tomlinson C."/>
            <person name="Mitreva M."/>
            <person name="Nelson J."/>
            <person name="Hou S."/>
            <person name="Wollam A."/>
            <person name="Pepin K.H."/>
            <person name="Johnson M."/>
            <person name="Bhonagiri V."/>
            <person name="Nash W.E."/>
            <person name="Warren W."/>
            <person name="Chinwalla A."/>
            <person name="Mardis E.R."/>
            <person name="Wilson R.K."/>
        </authorList>
    </citation>
    <scope>NUCLEOTIDE SEQUENCE [LARGE SCALE GENOMIC DNA]</scope>
    <source>
        <strain evidence="1">ATCC 51259</strain>
    </source>
</reference>
<dbReference type="Proteomes" id="UP000003460">
    <property type="component" value="Unassembled WGS sequence"/>
</dbReference>
<proteinExistence type="predicted"/>
<keyword evidence="2" id="KW-1185">Reference proteome</keyword>
<name>C9LDR6_9BACT</name>
<dbReference type="EMBL" id="ACIJ02000007">
    <property type="protein sequence ID" value="EEX72677.1"/>
    <property type="molecule type" value="Genomic_DNA"/>
</dbReference>
<dbReference type="AlphaFoldDB" id="C9LDR6"/>
<gene>
    <name evidence="1" type="ORF">GCWU000325_00338</name>
</gene>
<accession>C9LDR6</accession>
<sequence length="72" mass="8226">MLLRSLLSRLARLSAYKVFLQAPVAFCFFNPCPPFFSGHRLFCSQQHIIYRSNSYFDAAGAFLYAQSRRVAG</sequence>
<protein>
    <submittedName>
        <fullName evidence="1">Uncharacterized protein</fullName>
    </submittedName>
</protein>
<organism evidence="1 2">
    <name type="scientific">Alloprevotella tannerae ATCC 51259</name>
    <dbReference type="NCBI Taxonomy" id="626522"/>
    <lineage>
        <taxon>Bacteria</taxon>
        <taxon>Pseudomonadati</taxon>
        <taxon>Bacteroidota</taxon>
        <taxon>Bacteroidia</taxon>
        <taxon>Bacteroidales</taxon>
        <taxon>Prevotellaceae</taxon>
        <taxon>Alloprevotella</taxon>
    </lineage>
</organism>
<dbReference type="HOGENOM" id="CLU_2719006_0_0_10"/>
<evidence type="ECO:0000313" key="1">
    <source>
        <dbReference type="EMBL" id="EEX72677.1"/>
    </source>
</evidence>
<evidence type="ECO:0000313" key="2">
    <source>
        <dbReference type="Proteomes" id="UP000003460"/>
    </source>
</evidence>